<keyword evidence="1" id="KW-0472">Membrane</keyword>
<sequence>MVNMHTSFYLTCLFFYIINNYDLKRSMFAKIIECFLQQESFK</sequence>
<evidence type="ECO:0000313" key="2">
    <source>
        <dbReference type="EMBL" id="KUG24040.1"/>
    </source>
</evidence>
<reference evidence="2" key="1">
    <citation type="journal article" date="2015" name="Proc. Natl. Acad. Sci. U.S.A.">
        <title>Networks of energetic and metabolic interactions define dynamics in microbial communities.</title>
        <authorList>
            <person name="Embree M."/>
            <person name="Liu J.K."/>
            <person name="Al-Bassam M.M."/>
            <person name="Zengler K."/>
        </authorList>
    </citation>
    <scope>NUCLEOTIDE SEQUENCE</scope>
</reference>
<keyword evidence="1" id="KW-0812">Transmembrane</keyword>
<name>A0A0W8FSZ9_9ZZZZ</name>
<dbReference type="EMBL" id="LNQE01000868">
    <property type="protein sequence ID" value="KUG24040.1"/>
    <property type="molecule type" value="Genomic_DNA"/>
</dbReference>
<organism evidence="2">
    <name type="scientific">hydrocarbon metagenome</name>
    <dbReference type="NCBI Taxonomy" id="938273"/>
    <lineage>
        <taxon>unclassified sequences</taxon>
        <taxon>metagenomes</taxon>
        <taxon>ecological metagenomes</taxon>
    </lineage>
</organism>
<comment type="caution">
    <text evidence="2">The sequence shown here is derived from an EMBL/GenBank/DDBJ whole genome shotgun (WGS) entry which is preliminary data.</text>
</comment>
<evidence type="ECO:0000256" key="1">
    <source>
        <dbReference type="SAM" id="Phobius"/>
    </source>
</evidence>
<protein>
    <submittedName>
        <fullName evidence="2">Uncharacterized protein</fullName>
    </submittedName>
</protein>
<accession>A0A0W8FSZ9</accession>
<feature type="transmembrane region" description="Helical" evidence="1">
    <location>
        <begin position="6"/>
        <end position="23"/>
    </location>
</feature>
<keyword evidence="1" id="KW-1133">Transmembrane helix</keyword>
<dbReference type="AlphaFoldDB" id="A0A0W8FSZ9"/>
<gene>
    <name evidence="2" type="ORF">ASZ90_006177</name>
</gene>
<proteinExistence type="predicted"/>